<dbReference type="EMBL" id="BAAAZI010000006">
    <property type="protein sequence ID" value="GAA4138225.1"/>
    <property type="molecule type" value="Genomic_DNA"/>
</dbReference>
<feature type="domain" description="SusD-like N-terminal" evidence="7">
    <location>
        <begin position="21"/>
        <end position="229"/>
    </location>
</feature>
<evidence type="ECO:0000256" key="5">
    <source>
        <dbReference type="ARBA" id="ARBA00023237"/>
    </source>
</evidence>
<keyword evidence="4" id="KW-0472">Membrane</keyword>
<evidence type="ECO:0000256" key="1">
    <source>
        <dbReference type="ARBA" id="ARBA00004442"/>
    </source>
</evidence>
<organism evidence="8 9">
    <name type="scientific">Sphingobacterium kyonggiense</name>
    <dbReference type="NCBI Taxonomy" id="714075"/>
    <lineage>
        <taxon>Bacteria</taxon>
        <taxon>Pseudomonadati</taxon>
        <taxon>Bacteroidota</taxon>
        <taxon>Sphingobacteriia</taxon>
        <taxon>Sphingobacteriales</taxon>
        <taxon>Sphingobacteriaceae</taxon>
        <taxon>Sphingobacterium</taxon>
    </lineage>
</organism>
<feature type="domain" description="RagB/SusD" evidence="6">
    <location>
        <begin position="336"/>
        <end position="446"/>
    </location>
</feature>
<keyword evidence="9" id="KW-1185">Reference proteome</keyword>
<comment type="similarity">
    <text evidence="2">Belongs to the SusD family.</text>
</comment>
<dbReference type="InterPro" id="IPR011990">
    <property type="entry name" value="TPR-like_helical_dom_sf"/>
</dbReference>
<evidence type="ECO:0000259" key="7">
    <source>
        <dbReference type="Pfam" id="PF14322"/>
    </source>
</evidence>
<evidence type="ECO:0000256" key="3">
    <source>
        <dbReference type="ARBA" id="ARBA00022729"/>
    </source>
</evidence>
<evidence type="ECO:0000259" key="6">
    <source>
        <dbReference type="Pfam" id="PF07980"/>
    </source>
</evidence>
<accession>A0ABP7YM87</accession>
<dbReference type="SUPFAM" id="SSF48452">
    <property type="entry name" value="TPR-like"/>
    <property type="match status" value="1"/>
</dbReference>
<evidence type="ECO:0000256" key="4">
    <source>
        <dbReference type="ARBA" id="ARBA00023136"/>
    </source>
</evidence>
<gene>
    <name evidence="8" type="ORF">GCM10022216_15160</name>
</gene>
<reference evidence="9" key="1">
    <citation type="journal article" date="2019" name="Int. J. Syst. Evol. Microbiol.">
        <title>The Global Catalogue of Microorganisms (GCM) 10K type strain sequencing project: providing services to taxonomists for standard genome sequencing and annotation.</title>
        <authorList>
            <consortium name="The Broad Institute Genomics Platform"/>
            <consortium name="The Broad Institute Genome Sequencing Center for Infectious Disease"/>
            <person name="Wu L."/>
            <person name="Ma J."/>
        </authorList>
    </citation>
    <scope>NUCLEOTIDE SEQUENCE [LARGE SCALE GENOMIC DNA]</scope>
    <source>
        <strain evidence="9">JCM 16704</strain>
    </source>
</reference>
<comment type="subcellular location">
    <subcellularLocation>
        <location evidence="1">Cell outer membrane</location>
    </subcellularLocation>
</comment>
<proteinExistence type="inferred from homology"/>
<sequence>MKFKITKISLLSLLLFTACDKYLEVDPDNRAILNSPQAARELLATAYPQASYVMMSESMSDNFTDKGPFGGSVVNAVNRDVYKFIENIQSNTEDSPEFYWAACYKAIAAANQTLKYIEEQKDAKALLPYKGEALLCRAYAHFMLSVFFARPYNDVNPEANPGIPYVTEVEDVVIKKYDRGNVKELYEKIQTDLETGIPLINDDAIANTDATSYHFTRRSAQAFATRFYLFKKDYEAVKKYSKLVFPGNDIISNSIRDIVKYKVLPYYVLEQIWSSTSEPTNLLMATAPSQINGYPFLRYGANGAFATAFMWKTPPIPSTTYAWNLYGQENLYNIPKFRSYSFNQKNYNIAILLTADEVLFNWAEASIETGDYAKALELFNLYLKKKLTTSRTSVPNLTEDQLKEAFKTGSTTLRYDYYIAGLLDFKRREFAFEGMRWLDMIRHRIPVHHIVQDEAAPVVVGANDPRRILQIPLEVQMSGVERNLR</sequence>
<comment type="caution">
    <text evidence="8">The sequence shown here is derived from an EMBL/GenBank/DDBJ whole genome shotgun (WGS) entry which is preliminary data.</text>
</comment>
<dbReference type="InterPro" id="IPR012944">
    <property type="entry name" value="SusD_RagB_dom"/>
</dbReference>
<dbReference type="InterPro" id="IPR033985">
    <property type="entry name" value="SusD-like_N"/>
</dbReference>
<evidence type="ECO:0000313" key="8">
    <source>
        <dbReference type="EMBL" id="GAA4138225.1"/>
    </source>
</evidence>
<name>A0ABP7YM87_9SPHI</name>
<evidence type="ECO:0000313" key="9">
    <source>
        <dbReference type="Proteomes" id="UP001500101"/>
    </source>
</evidence>
<dbReference type="Pfam" id="PF07980">
    <property type="entry name" value="SusD_RagB"/>
    <property type="match status" value="1"/>
</dbReference>
<evidence type="ECO:0000256" key="2">
    <source>
        <dbReference type="ARBA" id="ARBA00006275"/>
    </source>
</evidence>
<keyword evidence="5" id="KW-0998">Cell outer membrane</keyword>
<protein>
    <submittedName>
        <fullName evidence="8">RagB/SusD family nutrient uptake outer membrane protein</fullName>
    </submittedName>
</protein>
<dbReference type="Gene3D" id="1.25.40.390">
    <property type="match status" value="1"/>
</dbReference>
<keyword evidence="3" id="KW-0732">Signal</keyword>
<dbReference type="Pfam" id="PF14322">
    <property type="entry name" value="SusD-like_3"/>
    <property type="match status" value="1"/>
</dbReference>
<dbReference type="RefSeq" id="WP_344674020.1">
    <property type="nucleotide sequence ID" value="NZ_BAAAZI010000006.1"/>
</dbReference>
<dbReference type="PROSITE" id="PS51257">
    <property type="entry name" value="PROKAR_LIPOPROTEIN"/>
    <property type="match status" value="1"/>
</dbReference>
<dbReference type="Proteomes" id="UP001500101">
    <property type="component" value="Unassembled WGS sequence"/>
</dbReference>